<gene>
    <name evidence="1" type="ordered locus">PAS_chr2-1_0091</name>
</gene>
<protein>
    <submittedName>
        <fullName evidence="1">Uncharacterized protein</fullName>
    </submittedName>
</protein>
<accession>C4QZL8</accession>
<keyword evidence="2" id="KW-1185">Reference proteome</keyword>
<dbReference type="OrthoDB" id="10279365at2759"/>
<dbReference type="KEGG" id="ppa:PAS_chr2-1_0091"/>
<dbReference type="InParanoid" id="C4QZL8"/>
<dbReference type="HOGENOM" id="CLU_1142923_0_0_1"/>
<dbReference type="Proteomes" id="UP000000314">
    <property type="component" value="Chromosome 2"/>
</dbReference>
<sequence>MSKESTLSLINDQLSYLNDITSTLTNCSYGKNVPNELSKAHLDRIFNKAEYDDEFENIDGFKLIQLGCKIARLMEGPVEEFFDQLERLPNNDLRSYSPNGFDSDYKLDLVVGLVNSLLKLLTSDIFINYTPGQTYYQIISTSTNITKSRSADIHEMKATLKVCRYNKSLIVKKLIEQIAKVFKFLKTYVLSVKLTQYDDINSQLMNLKILCNGSITNKVLKILTHLSETLVSENVLKINQLLE</sequence>
<dbReference type="AlphaFoldDB" id="C4QZL8"/>
<dbReference type="EMBL" id="FN392320">
    <property type="protein sequence ID" value="CAY68692.1"/>
    <property type="molecule type" value="Genomic_DNA"/>
</dbReference>
<organism evidence="1 2">
    <name type="scientific">Komagataella phaffii (strain GS115 / ATCC 20864)</name>
    <name type="common">Yeast</name>
    <name type="synonym">Pichia pastoris</name>
    <dbReference type="NCBI Taxonomy" id="644223"/>
    <lineage>
        <taxon>Eukaryota</taxon>
        <taxon>Fungi</taxon>
        <taxon>Dikarya</taxon>
        <taxon>Ascomycota</taxon>
        <taxon>Saccharomycotina</taxon>
        <taxon>Pichiomycetes</taxon>
        <taxon>Pichiales</taxon>
        <taxon>Pichiaceae</taxon>
        <taxon>Komagataella</taxon>
    </lineage>
</organism>
<proteinExistence type="predicted"/>
<evidence type="ECO:0000313" key="1">
    <source>
        <dbReference type="EMBL" id="CAY68692.1"/>
    </source>
</evidence>
<reference evidence="1 2" key="1">
    <citation type="journal article" date="2009" name="Nat. Biotechnol.">
        <title>Genome sequence of the recombinant protein production host Pichia pastoris.</title>
        <authorList>
            <person name="De Schutter K."/>
            <person name="Lin Y.C."/>
            <person name="Tiels P."/>
            <person name="Van Hecke A."/>
            <person name="Glinka S."/>
            <person name="Weber-Lehmann J."/>
            <person name="Rouze P."/>
            <person name="Van de Peer Y."/>
            <person name="Callewaert N."/>
        </authorList>
    </citation>
    <scope>NUCLEOTIDE SEQUENCE [LARGE SCALE GENOMIC DNA]</scope>
    <source>
        <strain evidence="2">GS115 / ATCC 20864</strain>
    </source>
</reference>
<dbReference type="RefSeq" id="XP_002490972.1">
    <property type="nucleotide sequence ID" value="XM_002490927.1"/>
</dbReference>
<name>C4QZL8_KOMPG</name>
<evidence type="ECO:0000313" key="2">
    <source>
        <dbReference type="Proteomes" id="UP000000314"/>
    </source>
</evidence>
<dbReference type="GeneID" id="8198487"/>